<keyword evidence="6" id="KW-1185">Reference proteome</keyword>
<dbReference type="Gene3D" id="1.10.506.10">
    <property type="entry name" value="GTPase Activation - p120gap, domain 1"/>
    <property type="match status" value="1"/>
</dbReference>
<dbReference type="PANTHER" id="PTHR14149">
    <property type="entry name" value="RAS GTPASE-ACTIVATING PROTEIN WITH IQ MOTIF"/>
    <property type="match status" value="1"/>
</dbReference>
<evidence type="ECO:0000256" key="2">
    <source>
        <dbReference type="SAM" id="MobiDB-lite"/>
    </source>
</evidence>
<dbReference type="SUPFAM" id="SSF47576">
    <property type="entry name" value="Calponin-homology domain, CH-domain"/>
    <property type="match status" value="1"/>
</dbReference>
<dbReference type="Proteomes" id="UP000567179">
    <property type="component" value="Unassembled WGS sequence"/>
</dbReference>
<feature type="compositionally biased region" description="Basic and acidic residues" evidence="2">
    <location>
        <begin position="722"/>
        <end position="736"/>
    </location>
</feature>
<feature type="region of interest" description="Disordered" evidence="2">
    <location>
        <begin position="1"/>
        <end position="178"/>
    </location>
</feature>
<dbReference type="SUPFAM" id="SSF143885">
    <property type="entry name" value="RGC domain-like"/>
    <property type="match status" value="1"/>
</dbReference>
<gene>
    <name evidence="5" type="ORF">D9619_001105</name>
</gene>
<feature type="compositionally biased region" description="Low complexity" evidence="2">
    <location>
        <begin position="281"/>
        <end position="290"/>
    </location>
</feature>
<dbReference type="Pfam" id="PF00612">
    <property type="entry name" value="IQ"/>
    <property type="match status" value="4"/>
</dbReference>
<evidence type="ECO:0000313" key="6">
    <source>
        <dbReference type="Proteomes" id="UP000567179"/>
    </source>
</evidence>
<accession>A0A8H5BE36</accession>
<feature type="compositionally biased region" description="Basic and acidic residues" evidence="2">
    <location>
        <begin position="131"/>
        <end position="140"/>
    </location>
</feature>
<feature type="compositionally biased region" description="Low complexity" evidence="2">
    <location>
        <begin position="309"/>
        <end position="320"/>
    </location>
</feature>
<evidence type="ECO:0000259" key="4">
    <source>
        <dbReference type="PROSITE" id="PS50021"/>
    </source>
</evidence>
<dbReference type="SMART" id="SM00015">
    <property type="entry name" value="IQ"/>
    <property type="match status" value="11"/>
</dbReference>
<dbReference type="SMART" id="SM00323">
    <property type="entry name" value="RasGAP"/>
    <property type="match status" value="1"/>
</dbReference>
<feature type="coiled-coil region" evidence="1">
    <location>
        <begin position="1762"/>
        <end position="1789"/>
    </location>
</feature>
<dbReference type="GO" id="GO:0051015">
    <property type="term" value="F:actin filament binding"/>
    <property type="evidence" value="ECO:0007669"/>
    <property type="project" value="TreeGrafter"/>
</dbReference>
<dbReference type="CDD" id="cd21206">
    <property type="entry name" value="CH_IQGAP"/>
    <property type="match status" value="1"/>
</dbReference>
<dbReference type="PROSITE" id="PS50096">
    <property type="entry name" value="IQ"/>
    <property type="match status" value="11"/>
</dbReference>
<dbReference type="InterPro" id="IPR036872">
    <property type="entry name" value="CH_dom_sf"/>
</dbReference>
<dbReference type="SUPFAM" id="SSF48350">
    <property type="entry name" value="GTPase activation domain, GAP"/>
    <property type="match status" value="1"/>
</dbReference>
<reference evidence="5 6" key="1">
    <citation type="journal article" date="2020" name="ISME J.">
        <title>Uncovering the hidden diversity of litter-decomposition mechanisms in mushroom-forming fungi.</title>
        <authorList>
            <person name="Floudas D."/>
            <person name="Bentzer J."/>
            <person name="Ahren D."/>
            <person name="Johansson T."/>
            <person name="Persson P."/>
            <person name="Tunlid A."/>
        </authorList>
    </citation>
    <scope>NUCLEOTIDE SEQUENCE [LARGE SCALE GENOMIC DNA]</scope>
    <source>
        <strain evidence="5 6">CBS 101986</strain>
    </source>
</reference>
<feature type="region of interest" description="Disordered" evidence="2">
    <location>
        <begin position="219"/>
        <end position="368"/>
    </location>
</feature>
<feature type="compositionally biased region" description="Polar residues" evidence="2">
    <location>
        <begin position="95"/>
        <end position="106"/>
    </location>
</feature>
<dbReference type="InterPro" id="IPR000593">
    <property type="entry name" value="RasGAP_C"/>
</dbReference>
<feature type="compositionally biased region" description="Polar residues" evidence="2">
    <location>
        <begin position="341"/>
        <end position="358"/>
    </location>
</feature>
<feature type="compositionally biased region" description="Low complexity" evidence="2">
    <location>
        <begin position="258"/>
        <end position="270"/>
    </location>
</feature>
<dbReference type="InterPro" id="IPR001715">
    <property type="entry name" value="CH_dom"/>
</dbReference>
<comment type="caution">
    <text evidence="5">The sequence shown here is derived from an EMBL/GenBank/DDBJ whole genome shotgun (WGS) entry which is preliminary data.</text>
</comment>
<dbReference type="PANTHER" id="PTHR14149:SF14">
    <property type="entry name" value="CALPONIN-HOMOLOGY (CH) DOMAIN-CONTAINING PROTEIN"/>
    <property type="match status" value="1"/>
</dbReference>
<evidence type="ECO:0008006" key="7">
    <source>
        <dbReference type="Google" id="ProtNLM"/>
    </source>
</evidence>
<feature type="compositionally biased region" description="Polar residues" evidence="2">
    <location>
        <begin position="48"/>
        <end position="61"/>
    </location>
</feature>
<evidence type="ECO:0000259" key="3">
    <source>
        <dbReference type="PROSITE" id="PS50018"/>
    </source>
</evidence>
<dbReference type="EMBL" id="JAACJJ010000028">
    <property type="protein sequence ID" value="KAF5321363.1"/>
    <property type="molecule type" value="Genomic_DNA"/>
</dbReference>
<dbReference type="PROSITE" id="PS50021">
    <property type="entry name" value="CH"/>
    <property type="match status" value="1"/>
</dbReference>
<proteinExistence type="predicted"/>
<dbReference type="InterPro" id="IPR000048">
    <property type="entry name" value="IQ_motif_EF-hand-BS"/>
</dbReference>
<protein>
    <recommendedName>
        <fullName evidence="7">Ras-GAP domain-containing protein</fullName>
    </recommendedName>
</protein>
<feature type="compositionally biased region" description="Basic and acidic residues" evidence="2">
    <location>
        <begin position="237"/>
        <end position="255"/>
    </location>
</feature>
<feature type="compositionally biased region" description="Polar residues" evidence="2">
    <location>
        <begin position="142"/>
        <end position="152"/>
    </location>
</feature>
<feature type="compositionally biased region" description="Low complexity" evidence="2">
    <location>
        <begin position="32"/>
        <end position="47"/>
    </location>
</feature>
<dbReference type="GO" id="GO:1903479">
    <property type="term" value="P:mitotic actomyosin contractile ring assembly actin filament organization"/>
    <property type="evidence" value="ECO:0007669"/>
    <property type="project" value="TreeGrafter"/>
</dbReference>
<evidence type="ECO:0000313" key="5">
    <source>
        <dbReference type="EMBL" id="KAF5321363.1"/>
    </source>
</evidence>
<dbReference type="GO" id="GO:0005096">
    <property type="term" value="F:GTPase activator activity"/>
    <property type="evidence" value="ECO:0007669"/>
    <property type="project" value="TreeGrafter"/>
</dbReference>
<feature type="compositionally biased region" description="Acidic residues" evidence="2">
    <location>
        <begin position="712"/>
        <end position="721"/>
    </location>
</feature>
<feature type="compositionally biased region" description="Low complexity" evidence="2">
    <location>
        <begin position="113"/>
        <end position="129"/>
    </location>
</feature>
<dbReference type="OrthoDB" id="775356at2759"/>
<feature type="region of interest" description="Disordered" evidence="2">
    <location>
        <begin position="709"/>
        <end position="736"/>
    </location>
</feature>
<organism evidence="5 6">
    <name type="scientific">Psilocybe cf. subviscida</name>
    <dbReference type="NCBI Taxonomy" id="2480587"/>
    <lineage>
        <taxon>Eukaryota</taxon>
        <taxon>Fungi</taxon>
        <taxon>Dikarya</taxon>
        <taxon>Basidiomycota</taxon>
        <taxon>Agaricomycotina</taxon>
        <taxon>Agaricomycetes</taxon>
        <taxon>Agaricomycetidae</taxon>
        <taxon>Agaricales</taxon>
        <taxon>Agaricineae</taxon>
        <taxon>Strophariaceae</taxon>
        <taxon>Psilocybe</taxon>
    </lineage>
</organism>
<keyword evidence="1" id="KW-0175">Coiled coil</keyword>
<dbReference type="Pfam" id="PF00307">
    <property type="entry name" value="CH"/>
    <property type="match status" value="1"/>
</dbReference>
<feature type="domain" description="Calponin-homology (CH)" evidence="4">
    <location>
        <begin position="551"/>
        <end position="659"/>
    </location>
</feature>
<evidence type="ECO:0000256" key="1">
    <source>
        <dbReference type="SAM" id="Coils"/>
    </source>
</evidence>
<dbReference type="Pfam" id="PF03836">
    <property type="entry name" value="RasGAP_C"/>
    <property type="match status" value="1"/>
</dbReference>
<dbReference type="GO" id="GO:0005516">
    <property type="term" value="F:calmodulin binding"/>
    <property type="evidence" value="ECO:0007669"/>
    <property type="project" value="TreeGrafter"/>
</dbReference>
<dbReference type="InterPro" id="IPR008936">
    <property type="entry name" value="Rho_GTPase_activation_prot"/>
</dbReference>
<sequence>MDNSSPTQPNQPRPPSSAPFAYQTRILERTSSRSSGSGLSRHNSQSSISLLTNNTGSSSGSAVPRRWTPSHRPASSLGVVRGRWEELSRGESVSEDQPASPSSISRESARAKTPTPTSTGTSTGSSSSSDSHFKHDRDRPLTPSSVGSTREPYTTPKHLKRQTMPAPIITSPLSPNSTGIMVEADSHLSLTPQRIHIPIHDSPTKEPSWKTEIAEARAKLSNGSSFPHSSPPAGRFDAIERKPAPTRAEIPEARPKSSHGSSYSPSPSRLDTSERKLAPLSSGSNTPSSSVYNRILRAQTLDSSTPHWTPTRPRSESSSRVNLSTPDAPKPISKVFPPEPASTSRNTTQPSPSPTKFTTPRRPLSMSGPIYSLEVTPAEKPATTSPSPSSAMHPTPYRSSYMANKKAGTYGDVLSVTGRRKLGNHLPRIASGDADDSWVADQPPVAVVVKKEPVVVEKRKEMVETKRLKPDEPRPRRLDRAARLLRERDANIDFQKITPSAILTGDAGVTGMPGRISLKAPTLAAPSPASRLLGGSWVDKQRHLLQAYEYLCHVGEAQQWIEGCLDAELGFGVVEMEDRLRNGVVLARLVRVFQGEASVKRIIEDTKRDFLYSDNINHFLNFLHNVGLPEGFIFELTDLYAKKNLPKVIYCIHALSHLLARRGMAARIGNLLGQLEFSDDQLQQTQKGLKEAGVAMPNFGNVGRELAKEINEEPEEEQETEEERRQREAQEEAERRDRELLKNVGSIIALQSQIRGHFARKRLAAFQARIRLAERNVTKLQTHLKGILVRRQVAAQRNACRSLVPWAVALQARARGALLRRKWRAKLQALKYSARYVVKVQAQARGVLQRRRYKLLKAALQKISFPVKRLQAASRAHVLRRTQQEIKKEFLSPQITFSVQALQAHARGSLVRRRLRKQIYELDSLEDSVTALQAHCRGLLMRRMVRKQLTRLESLNVVALQAAVRTYLARKRLLLLIRGLRRATSAIVGLQARARAKITRQKHESLRKALVNVQTVKSIGRLQALAKASIVRTQRQQLVKKLDVAMPDVIGIQSAARGALVRMEYYAWRDHLHRSEDVATFLQALLRGVMQRRAFRQKMDYYRANLSKVVKIQSLFRAKETREQYRQLTLGKNVTVGTIKNFVHLLDDSEADFQEEIKVERMRKQVVENIRENQSLENDIHDLDTRIALVVQNLKSFEDVIKARKRQGGESAAQHAARVSLLAAHGDPFSGPNTLDHDARRKLELYQQLFYLLQTRAEYLSRLFVRLSREGTPESSRRFTEHVVLTLFGYGQDRREEFLLLKLFQLAIREEIQRAPSIESVISGQPMYLNIAVQYVRARQVTYVREAFKAIILEVIDADDLDLEADPSAIHRARIDIEEMRSGKPSAQPKELSFREAVVDLGTRPIYIRHMQLLQWWTDAFMRAILISTKKMSYSMRYLIRETLISLKETFTGYSDEVYGACLARLGFYRYLNPALLAPELFDIVPKTVNITTAKKNLFQIARVLGQIASGVEFGDDQPSYIPVNDFVRKSISQLSAWFIELADVPDAESQFHAHEFMDATVQPKPIYISPNEIYTIHSLLLQNQAHLDSENEDTLKVLLHELGGIPHPDNEELKDARDTAITLELTNRFATVQDPHAEEKTLWVQAKRGVLAILRVQPGTDLFESLMRPVTENDEILWEDIVEAEIENERSKHPRRQPSAVGPDAAYRLEDIRLLSFAEVKMAAIANLLKLEKMGRITRDDGFQGILNAIAGDVRSKHRKRLQRQQEMESMNEALRQLAQRKKYLLEQIDSYHSFVETSMSTMQKGKGKKRPVLPFTKQYFHLRDLQRTGQAPQFGSFLYSCKKLYDRGILLSIDQYSPRQFDKMQITMSSNHAGVFNLTLESNLLGVTARIASEDVRMEDLLQAKYEKRPSLALFEGKVKVNFELFLFQINKKFYA</sequence>
<dbReference type="GO" id="GO:0110085">
    <property type="term" value="C:mitotic actomyosin contractile ring"/>
    <property type="evidence" value="ECO:0007669"/>
    <property type="project" value="TreeGrafter"/>
</dbReference>
<feature type="domain" description="Ras-GAP" evidence="3">
    <location>
        <begin position="1282"/>
        <end position="1510"/>
    </location>
</feature>
<dbReference type="InterPro" id="IPR001936">
    <property type="entry name" value="RasGAP_dom"/>
</dbReference>
<dbReference type="PROSITE" id="PS50018">
    <property type="entry name" value="RAS_GTPASE_ACTIV_2"/>
    <property type="match status" value="1"/>
</dbReference>
<dbReference type="Gene3D" id="1.10.418.10">
    <property type="entry name" value="Calponin-like domain"/>
    <property type="match status" value="1"/>
</dbReference>
<name>A0A8H5BE36_9AGAR</name>
<dbReference type="SMART" id="SM00033">
    <property type="entry name" value="CH"/>
    <property type="match status" value="1"/>
</dbReference>
<dbReference type="Pfam" id="PF00616">
    <property type="entry name" value="RasGAP"/>
    <property type="match status" value="1"/>
</dbReference>
<dbReference type="Gene3D" id="1.20.5.190">
    <property type="match status" value="1"/>
</dbReference>